<sequence length="67" mass="8042">MHTKKLHSVLDQAQKDLTYWLKVANVKSISEFFEKKEEIRQQSYHNYNDVLEHINFIKKLEAKLGTH</sequence>
<accession>A0A1W1CAD6</accession>
<dbReference type="EMBL" id="FPHK01000065">
    <property type="protein sequence ID" value="SFV62683.1"/>
    <property type="molecule type" value="Genomic_DNA"/>
</dbReference>
<dbReference type="AlphaFoldDB" id="A0A1W1CAD6"/>
<protein>
    <submittedName>
        <fullName evidence="1">Uncharacterized protein</fullName>
    </submittedName>
</protein>
<proteinExistence type="predicted"/>
<organism evidence="1">
    <name type="scientific">hydrothermal vent metagenome</name>
    <dbReference type="NCBI Taxonomy" id="652676"/>
    <lineage>
        <taxon>unclassified sequences</taxon>
        <taxon>metagenomes</taxon>
        <taxon>ecological metagenomes</taxon>
    </lineage>
</organism>
<reference evidence="1" key="1">
    <citation type="submission" date="2016-10" db="EMBL/GenBank/DDBJ databases">
        <authorList>
            <person name="de Groot N.N."/>
        </authorList>
    </citation>
    <scope>NUCLEOTIDE SEQUENCE</scope>
</reference>
<name>A0A1W1CAD6_9ZZZZ</name>
<evidence type="ECO:0000313" key="1">
    <source>
        <dbReference type="EMBL" id="SFV62683.1"/>
    </source>
</evidence>
<gene>
    <name evidence="1" type="ORF">MNB_SM-6-634</name>
</gene>